<dbReference type="Proteomes" id="UP000015102">
    <property type="component" value="Unassembled WGS sequence"/>
</dbReference>
<dbReference type="EMBL" id="CAQQ02181170">
    <property type="status" value="NOT_ANNOTATED_CDS"/>
    <property type="molecule type" value="Genomic_DNA"/>
</dbReference>
<reference evidence="2" key="1">
    <citation type="submission" date="2013-02" db="EMBL/GenBank/DDBJ databases">
        <authorList>
            <person name="Hughes D."/>
        </authorList>
    </citation>
    <scope>NUCLEOTIDE SEQUENCE</scope>
    <source>
        <strain>Durham</strain>
        <strain evidence="2">NC isolate 2 -- Noor lab</strain>
    </source>
</reference>
<evidence type="ECO:0000313" key="2">
    <source>
        <dbReference type="Proteomes" id="UP000015102"/>
    </source>
</evidence>
<dbReference type="AlphaFoldDB" id="T1GCH8"/>
<dbReference type="EnsemblMetazoa" id="MESCA000992-RA">
    <property type="protein sequence ID" value="MESCA000992-PA"/>
    <property type="gene ID" value="MESCA000992"/>
</dbReference>
<sequence>MNRFYKNPHIASALAKESELTSKEMLVYNRKAEEIPREEVFKLFRNAGWIKRR</sequence>
<keyword evidence="2" id="KW-1185">Reference proteome</keyword>
<evidence type="ECO:0000313" key="1">
    <source>
        <dbReference type="EnsemblMetazoa" id="MESCA000992-PA"/>
    </source>
</evidence>
<dbReference type="HOGENOM" id="CLU_3071072_0_0_1"/>
<accession>T1GCH8</accession>
<organism evidence="1 2">
    <name type="scientific">Megaselia scalaris</name>
    <name type="common">Humpbacked fly</name>
    <name type="synonym">Phora scalaris</name>
    <dbReference type="NCBI Taxonomy" id="36166"/>
    <lineage>
        <taxon>Eukaryota</taxon>
        <taxon>Metazoa</taxon>
        <taxon>Ecdysozoa</taxon>
        <taxon>Arthropoda</taxon>
        <taxon>Hexapoda</taxon>
        <taxon>Insecta</taxon>
        <taxon>Pterygota</taxon>
        <taxon>Neoptera</taxon>
        <taxon>Endopterygota</taxon>
        <taxon>Diptera</taxon>
        <taxon>Brachycera</taxon>
        <taxon>Muscomorpha</taxon>
        <taxon>Platypezoidea</taxon>
        <taxon>Phoridae</taxon>
        <taxon>Megaseliini</taxon>
        <taxon>Megaselia</taxon>
    </lineage>
</organism>
<reference evidence="1" key="2">
    <citation type="submission" date="2015-06" db="UniProtKB">
        <authorList>
            <consortium name="EnsemblMetazoa"/>
        </authorList>
    </citation>
    <scope>IDENTIFICATION</scope>
</reference>
<protein>
    <submittedName>
        <fullName evidence="1">Uncharacterized protein</fullName>
    </submittedName>
</protein>
<dbReference type="EMBL" id="CAQQ02181169">
    <property type="status" value="NOT_ANNOTATED_CDS"/>
    <property type="molecule type" value="Genomic_DNA"/>
</dbReference>
<dbReference type="EMBL" id="CAQQ02181171">
    <property type="status" value="NOT_ANNOTATED_CDS"/>
    <property type="molecule type" value="Genomic_DNA"/>
</dbReference>
<proteinExistence type="predicted"/>
<name>T1GCH8_MEGSC</name>